<reference evidence="1 2" key="1">
    <citation type="journal article" date="2020" name="Genes (Basel)">
        <title>Genomic Comparison of Insect Gut Symbionts from Divergent Burkholderia Subclades.</title>
        <authorList>
            <person name="Takeshita K."/>
            <person name="Kikuchi Y."/>
        </authorList>
    </citation>
    <scope>NUCLEOTIDE SEQUENCE [LARGE SCALE GENOMIC DNA]</scope>
    <source>
        <strain evidence="1 2">PGU16</strain>
        <plasmid evidence="1 2">PPGU16_p2</plasmid>
    </source>
</reference>
<dbReference type="Proteomes" id="UP000510888">
    <property type="component" value="Plasmid PPGU16_p2"/>
</dbReference>
<dbReference type="EMBL" id="AP023177">
    <property type="protein sequence ID" value="BCF94938.1"/>
    <property type="molecule type" value="Genomic_DNA"/>
</dbReference>
<evidence type="ECO:0000313" key="1">
    <source>
        <dbReference type="EMBL" id="BCF94938.1"/>
    </source>
</evidence>
<keyword evidence="1" id="KW-0614">Plasmid</keyword>
<protein>
    <submittedName>
        <fullName evidence="1">Uncharacterized protein</fullName>
    </submittedName>
</protein>
<accession>A0A7I8C3E9</accession>
<dbReference type="KEGG" id="plad:PPGU16_80050"/>
<evidence type="ECO:0000313" key="2">
    <source>
        <dbReference type="Proteomes" id="UP000510888"/>
    </source>
</evidence>
<gene>
    <name evidence="1" type="ORF">PPGU16_80050</name>
</gene>
<sequence>MHEKDDYPYERVVRVETAVFMSIDGFSNALEIRTIASATAARLLGPCTAESLFCEKAHRSSVFFT</sequence>
<name>A0A7I8C3E9_9BURK</name>
<organism evidence="1 2">
    <name type="scientific">Paraburkholderia largidicola</name>
    <dbReference type="NCBI Taxonomy" id="3014751"/>
    <lineage>
        <taxon>Bacteria</taxon>
        <taxon>Pseudomonadati</taxon>
        <taxon>Pseudomonadota</taxon>
        <taxon>Betaproteobacteria</taxon>
        <taxon>Burkholderiales</taxon>
        <taxon>Burkholderiaceae</taxon>
        <taxon>Paraburkholderia</taxon>
    </lineage>
</organism>
<geneLocation type="plasmid" evidence="1 2">
    <name>PPGU16_p2</name>
</geneLocation>
<proteinExistence type="predicted"/>
<dbReference type="AlphaFoldDB" id="A0A7I8C3E9"/>
<keyword evidence="2" id="KW-1185">Reference proteome</keyword>